<keyword evidence="1" id="KW-0812">Transmembrane</keyword>
<protein>
    <submittedName>
        <fullName evidence="2">Uncharacterized protein</fullName>
    </submittedName>
</protein>
<accession>A0A417Z1V5</accession>
<feature type="transmembrane region" description="Helical" evidence="1">
    <location>
        <begin position="141"/>
        <end position="165"/>
    </location>
</feature>
<dbReference type="EMBL" id="QWLM01000017">
    <property type="protein sequence ID" value="RHW44400.1"/>
    <property type="molecule type" value="Genomic_DNA"/>
</dbReference>
<evidence type="ECO:0000313" key="2">
    <source>
        <dbReference type="EMBL" id="RHW44400.1"/>
    </source>
</evidence>
<dbReference type="Proteomes" id="UP000285376">
    <property type="component" value="Unassembled WGS sequence"/>
</dbReference>
<evidence type="ECO:0000313" key="3">
    <source>
        <dbReference type="Proteomes" id="UP000285376"/>
    </source>
</evidence>
<organism evidence="2 3">
    <name type="scientific">Dermacoccus abyssi</name>
    <dbReference type="NCBI Taxonomy" id="322596"/>
    <lineage>
        <taxon>Bacteria</taxon>
        <taxon>Bacillati</taxon>
        <taxon>Actinomycetota</taxon>
        <taxon>Actinomycetes</taxon>
        <taxon>Micrococcales</taxon>
        <taxon>Dermacoccaceae</taxon>
        <taxon>Dermacoccus</taxon>
    </lineage>
</organism>
<sequence>MNNVAVGTGTKTEQQTARTAPLSADLTKAAAIGVGTVAASSVVGVLWLLVVLLAGQAGAFGDGPSGDGWSAGAVFIAAAWIFGVHALAATGLALVALRRSAGLSLGDRVTACQLWCALSPVVWTLVSVVRLGLRDGAWSAALMFGVIGTIGGIMLWFFVLAPIFLHAIAKPLLRRDAATGVTPPSYRGSVYGLDEQAEDAEIGWAQ</sequence>
<evidence type="ECO:0000256" key="1">
    <source>
        <dbReference type="SAM" id="Phobius"/>
    </source>
</evidence>
<reference evidence="2 3" key="1">
    <citation type="submission" date="2018-08" db="EMBL/GenBank/DDBJ databases">
        <title>Whole genome sequence analysis of Dermacoccus abyssi bacteria isolated from Deep Mariana trench Micromonospora spp reveals genes involved in the environmental adaptation and production of secondary metabolites.</title>
        <authorList>
            <person name="Abdel-Mageed W.M."/>
            <person name="Lehri B."/>
            <person name="Nouioui I."/>
            <person name="Goodfellow I."/>
            <person name="Jaspars M."/>
            <person name="Karlyshev A."/>
        </authorList>
    </citation>
    <scope>NUCLEOTIDE SEQUENCE [LARGE SCALE GENOMIC DNA]</scope>
    <source>
        <strain evidence="2 3">MT1.1</strain>
    </source>
</reference>
<keyword evidence="1" id="KW-0472">Membrane</keyword>
<dbReference type="AlphaFoldDB" id="A0A417Z1V5"/>
<comment type="caution">
    <text evidence="2">The sequence shown here is derived from an EMBL/GenBank/DDBJ whole genome shotgun (WGS) entry which is preliminary data.</text>
</comment>
<name>A0A417Z1V5_9MICO</name>
<proteinExistence type="predicted"/>
<keyword evidence="1" id="KW-1133">Transmembrane helix</keyword>
<feature type="transmembrane region" description="Helical" evidence="1">
    <location>
        <begin position="109"/>
        <end position="129"/>
    </location>
</feature>
<gene>
    <name evidence="2" type="ORF">D1832_12635</name>
</gene>
<feature type="transmembrane region" description="Helical" evidence="1">
    <location>
        <begin position="74"/>
        <end position="97"/>
    </location>
</feature>
<feature type="transmembrane region" description="Helical" evidence="1">
    <location>
        <begin position="29"/>
        <end position="54"/>
    </location>
</feature>